<feature type="transmembrane region" description="Helical" evidence="4">
    <location>
        <begin position="20"/>
        <end position="43"/>
    </location>
</feature>
<dbReference type="PANTHER" id="PTHR47926:SF347">
    <property type="entry name" value="PENTATRICOPEPTIDE REPEAT-CONTAINING PROTEIN"/>
    <property type="match status" value="1"/>
</dbReference>
<dbReference type="AlphaFoldDB" id="A0AAN7IPC5"/>
<dbReference type="GO" id="GO:0003723">
    <property type="term" value="F:RNA binding"/>
    <property type="evidence" value="ECO:0007669"/>
    <property type="project" value="InterPro"/>
</dbReference>
<dbReference type="InterPro" id="IPR011990">
    <property type="entry name" value="TPR-like_helical_dom_sf"/>
</dbReference>
<dbReference type="GO" id="GO:0005737">
    <property type="term" value="C:cytoplasm"/>
    <property type="evidence" value="ECO:0007669"/>
    <property type="project" value="UniProtKB-ARBA"/>
</dbReference>
<keyword evidence="6" id="KW-1185">Reference proteome</keyword>
<feature type="repeat" description="PPR" evidence="3">
    <location>
        <begin position="132"/>
        <end position="166"/>
    </location>
</feature>
<dbReference type="Pfam" id="PF01535">
    <property type="entry name" value="PPR"/>
    <property type="match status" value="3"/>
</dbReference>
<protein>
    <recommendedName>
        <fullName evidence="7">Pentatricopeptide repeat-containing protein</fullName>
    </recommendedName>
</protein>
<evidence type="ECO:0000313" key="5">
    <source>
        <dbReference type="EMBL" id="KAK4580886.1"/>
    </source>
</evidence>
<evidence type="ECO:0000256" key="3">
    <source>
        <dbReference type="PROSITE-ProRule" id="PRU00708"/>
    </source>
</evidence>
<proteinExistence type="inferred from homology"/>
<dbReference type="EMBL" id="JAXUIC010000007">
    <property type="protein sequence ID" value="KAK4580886.1"/>
    <property type="molecule type" value="Genomic_DNA"/>
</dbReference>
<keyword evidence="4" id="KW-0812">Transmembrane</keyword>
<keyword evidence="4" id="KW-1133">Transmembrane helix</keyword>
<dbReference type="Proteomes" id="UP001324115">
    <property type="component" value="Unassembled WGS sequence"/>
</dbReference>
<dbReference type="InterPro" id="IPR002885">
    <property type="entry name" value="PPR_rpt"/>
</dbReference>
<feature type="repeat" description="PPR" evidence="3">
    <location>
        <begin position="239"/>
        <end position="269"/>
    </location>
</feature>
<comment type="similarity">
    <text evidence="2">Belongs to the PPR family. PCMP-E subfamily.</text>
</comment>
<comment type="caution">
    <text evidence="5">The sequence shown here is derived from an EMBL/GenBank/DDBJ whole genome shotgun (WGS) entry which is preliminary data.</text>
</comment>
<keyword evidence="4" id="KW-0472">Membrane</keyword>
<dbReference type="Pfam" id="PF20431">
    <property type="entry name" value="E_motif"/>
    <property type="match status" value="1"/>
</dbReference>
<sequence>MTLQRQLILSDLQTLKQAHASLIVSKGFLPISVALTLMSFYAQFHDLHSVVRVFNTLEEPHTIAWNLIMKSHLDLGLFYSALLLYKTMRRLGVARDSFTFPIVNQVVSSLQSDVMYGEMVHCVSTKMGFGFDVYFCNAMIEVYLKCGCVDYDRKLFDAMSQRDLEMMVKSKPNLVTLMAMLQACCAIESLIHGMQLHGYAIKSGLAIDGSVQNSVLKMYTRTGSVEEVEIFFSKIDRKDEVSWNILISYYAMEGDIEKLVNIFSEMQAFAKCRYLFQGEKVHCLAIKTGFCDEILLTYISAQLYREIPNRNIVTFSAMMSGFIQNGYIKDAIDLFHQMQAANFELGAEILRSILDAYTYLGALQLGKAIHGFFIRNLSYRSMEETTHMETSILNIACFHNILVKDLVTWTTMIEGFGSHGLGLEALELFGLMLGERIKPNCITFLSLLSACGHSGLAREGCVVYNSMKWIYDLLGRYGKLKEALSIIVKMVIFLDSRIWGALLAACRIYEDIKLGEYTAQRLLESEPGNIGYHTLLSNLQACAGQWDEVEEARRVMNEKDLKKKPRWSCIEANGKIHGFVSADRSHHQVEEIYEILGV</sequence>
<feature type="repeat" description="PPR" evidence="3">
    <location>
        <begin position="405"/>
        <end position="439"/>
    </location>
</feature>
<evidence type="ECO:0008006" key="7">
    <source>
        <dbReference type="Google" id="ProtNLM"/>
    </source>
</evidence>
<evidence type="ECO:0000256" key="4">
    <source>
        <dbReference type="SAM" id="Phobius"/>
    </source>
</evidence>
<keyword evidence="1" id="KW-0677">Repeat</keyword>
<dbReference type="PROSITE" id="PS51375">
    <property type="entry name" value="PPR"/>
    <property type="match status" value="4"/>
</dbReference>
<dbReference type="Gene3D" id="1.25.40.10">
    <property type="entry name" value="Tetratricopeptide repeat domain"/>
    <property type="match status" value="4"/>
</dbReference>
<feature type="repeat" description="PPR" evidence="3">
    <location>
        <begin position="311"/>
        <end position="345"/>
    </location>
</feature>
<dbReference type="GO" id="GO:0016556">
    <property type="term" value="P:mRNA modification"/>
    <property type="evidence" value="ECO:0007669"/>
    <property type="project" value="UniProtKB-ARBA"/>
</dbReference>
<dbReference type="Pfam" id="PF13041">
    <property type="entry name" value="PPR_2"/>
    <property type="match status" value="1"/>
</dbReference>
<dbReference type="InterPro" id="IPR046848">
    <property type="entry name" value="E_motif"/>
</dbReference>
<dbReference type="NCBIfam" id="TIGR00756">
    <property type="entry name" value="PPR"/>
    <property type="match status" value="3"/>
</dbReference>
<evidence type="ECO:0000256" key="2">
    <source>
        <dbReference type="ARBA" id="ARBA00061659"/>
    </source>
</evidence>
<accession>A0AAN7IPC5</accession>
<dbReference type="InterPro" id="IPR046960">
    <property type="entry name" value="PPR_At4g14850-like_plant"/>
</dbReference>
<gene>
    <name evidence="5" type="ORF">RGQ29_024511</name>
</gene>
<evidence type="ECO:0000256" key="1">
    <source>
        <dbReference type="ARBA" id="ARBA00022737"/>
    </source>
</evidence>
<reference evidence="5 6" key="1">
    <citation type="journal article" date="2023" name="G3 (Bethesda)">
        <title>A haplotype-resolved chromosome-scale genome for Quercus rubra L. provides insights into the genetics of adaptive traits for red oak species.</title>
        <authorList>
            <person name="Kapoor B."/>
            <person name="Jenkins J."/>
            <person name="Schmutz J."/>
            <person name="Zhebentyayeva T."/>
            <person name="Kuelheim C."/>
            <person name="Coggeshall M."/>
            <person name="Heim C."/>
            <person name="Lasky J.R."/>
            <person name="Leites L."/>
            <person name="Islam-Faridi N."/>
            <person name="Romero-Severson J."/>
            <person name="DeLeo V.L."/>
            <person name="Lucas S.M."/>
            <person name="Lazic D."/>
            <person name="Gailing O."/>
            <person name="Carlson J."/>
            <person name="Staton M."/>
        </authorList>
    </citation>
    <scope>NUCLEOTIDE SEQUENCE [LARGE SCALE GENOMIC DNA]</scope>
    <source>
        <strain evidence="5">Pseudo-F2</strain>
    </source>
</reference>
<name>A0AAN7IPC5_QUERU</name>
<organism evidence="5 6">
    <name type="scientific">Quercus rubra</name>
    <name type="common">Northern red oak</name>
    <name type="synonym">Quercus borealis</name>
    <dbReference type="NCBI Taxonomy" id="3512"/>
    <lineage>
        <taxon>Eukaryota</taxon>
        <taxon>Viridiplantae</taxon>
        <taxon>Streptophyta</taxon>
        <taxon>Embryophyta</taxon>
        <taxon>Tracheophyta</taxon>
        <taxon>Spermatophyta</taxon>
        <taxon>Magnoliopsida</taxon>
        <taxon>eudicotyledons</taxon>
        <taxon>Gunneridae</taxon>
        <taxon>Pentapetalae</taxon>
        <taxon>rosids</taxon>
        <taxon>fabids</taxon>
        <taxon>Fagales</taxon>
        <taxon>Fagaceae</taxon>
        <taxon>Quercus</taxon>
    </lineage>
</organism>
<dbReference type="FunFam" id="1.25.40.10:FF:000277">
    <property type="entry name" value="Pentatricopeptide repeat-containing protein, mitochondrial"/>
    <property type="match status" value="1"/>
</dbReference>
<evidence type="ECO:0000313" key="6">
    <source>
        <dbReference type="Proteomes" id="UP001324115"/>
    </source>
</evidence>
<dbReference type="PANTHER" id="PTHR47926">
    <property type="entry name" value="PENTATRICOPEPTIDE REPEAT-CONTAINING PROTEIN"/>
    <property type="match status" value="1"/>
</dbReference>